<dbReference type="EMBL" id="BMVB01000046">
    <property type="protein sequence ID" value="GHC74297.1"/>
    <property type="molecule type" value="Genomic_DNA"/>
</dbReference>
<name>A0A918U252_STRCJ</name>
<keyword evidence="2 3" id="KW-0408">Iron</keyword>
<protein>
    <recommendedName>
        <fullName evidence="9">Thioredoxin domain-containing protein</fullName>
    </recommendedName>
</protein>
<dbReference type="AlphaFoldDB" id="A0A918U252"/>
<reference evidence="7" key="2">
    <citation type="submission" date="2020-09" db="EMBL/GenBank/DDBJ databases">
        <authorList>
            <person name="Sun Q."/>
            <person name="Ohkuma M."/>
        </authorList>
    </citation>
    <scope>NUCLEOTIDE SEQUENCE</scope>
    <source>
        <strain evidence="7">JCM 4633</strain>
    </source>
</reference>
<reference evidence="7" key="1">
    <citation type="journal article" date="2014" name="Int. J. Syst. Evol. Microbiol.">
        <title>Complete genome sequence of Corynebacterium casei LMG S-19264T (=DSM 44701T), isolated from a smear-ripened cheese.</title>
        <authorList>
            <consortium name="US DOE Joint Genome Institute (JGI-PGF)"/>
            <person name="Walter F."/>
            <person name="Albersmeier A."/>
            <person name="Kalinowski J."/>
            <person name="Ruckert C."/>
        </authorList>
    </citation>
    <scope>NUCLEOTIDE SEQUENCE</scope>
    <source>
        <strain evidence="7">JCM 4633</strain>
    </source>
</reference>
<dbReference type="CDD" id="cd02966">
    <property type="entry name" value="TlpA_like_family"/>
    <property type="match status" value="1"/>
</dbReference>
<keyword evidence="4" id="KW-1133">Transmembrane helix</keyword>
<evidence type="ECO:0000256" key="3">
    <source>
        <dbReference type="PROSITE-ProRule" id="PRU00433"/>
    </source>
</evidence>
<comment type="caution">
    <text evidence="7">The sequence shown here is derived from an EMBL/GenBank/DDBJ whole genome shotgun (WGS) entry which is preliminary data.</text>
</comment>
<keyword evidence="1 3" id="KW-0479">Metal-binding</keyword>
<dbReference type="Proteomes" id="UP000646244">
    <property type="component" value="Unassembled WGS sequence"/>
</dbReference>
<dbReference type="PROSITE" id="PS51352">
    <property type="entry name" value="THIOREDOXIN_2"/>
    <property type="match status" value="1"/>
</dbReference>
<dbReference type="InterPro" id="IPR013766">
    <property type="entry name" value="Thioredoxin_domain"/>
</dbReference>
<organism evidence="7 8">
    <name type="scientific">Streptomyces cinnamoneus</name>
    <name type="common">Streptoverticillium cinnamoneum</name>
    <dbReference type="NCBI Taxonomy" id="53446"/>
    <lineage>
        <taxon>Bacteria</taxon>
        <taxon>Bacillati</taxon>
        <taxon>Actinomycetota</taxon>
        <taxon>Actinomycetes</taxon>
        <taxon>Kitasatosporales</taxon>
        <taxon>Streptomycetaceae</taxon>
        <taxon>Streptomyces</taxon>
        <taxon>Streptomyces cinnamoneus group</taxon>
    </lineage>
</organism>
<proteinExistence type="predicted"/>
<evidence type="ECO:0000313" key="8">
    <source>
        <dbReference type="Proteomes" id="UP000646244"/>
    </source>
</evidence>
<evidence type="ECO:0008006" key="9">
    <source>
        <dbReference type="Google" id="ProtNLM"/>
    </source>
</evidence>
<feature type="transmembrane region" description="Helical" evidence="4">
    <location>
        <begin position="6"/>
        <end position="26"/>
    </location>
</feature>
<dbReference type="PROSITE" id="PS00194">
    <property type="entry name" value="THIOREDOXIN_1"/>
    <property type="match status" value="1"/>
</dbReference>
<accession>A0A918U252</accession>
<keyword evidence="3" id="KW-0349">Heme</keyword>
<dbReference type="GO" id="GO:0009055">
    <property type="term" value="F:electron transfer activity"/>
    <property type="evidence" value="ECO:0007669"/>
    <property type="project" value="InterPro"/>
</dbReference>
<dbReference type="InterPro" id="IPR036249">
    <property type="entry name" value="Thioredoxin-like_sf"/>
</dbReference>
<gene>
    <name evidence="7" type="ORF">GCM10010507_62110</name>
</gene>
<evidence type="ECO:0000256" key="4">
    <source>
        <dbReference type="SAM" id="Phobius"/>
    </source>
</evidence>
<evidence type="ECO:0000259" key="5">
    <source>
        <dbReference type="PROSITE" id="PS51007"/>
    </source>
</evidence>
<dbReference type="GO" id="GO:0020037">
    <property type="term" value="F:heme binding"/>
    <property type="evidence" value="ECO:0007669"/>
    <property type="project" value="InterPro"/>
</dbReference>
<keyword evidence="4" id="KW-0472">Membrane</keyword>
<dbReference type="RefSeq" id="WP_190113281.1">
    <property type="nucleotide sequence ID" value="NZ_BMVB01000046.1"/>
</dbReference>
<dbReference type="Gene3D" id="3.40.30.10">
    <property type="entry name" value="Glutaredoxin"/>
    <property type="match status" value="1"/>
</dbReference>
<dbReference type="PROSITE" id="PS51007">
    <property type="entry name" value="CYTC"/>
    <property type="match status" value="1"/>
</dbReference>
<dbReference type="SUPFAM" id="SSF52833">
    <property type="entry name" value="Thioredoxin-like"/>
    <property type="match status" value="1"/>
</dbReference>
<evidence type="ECO:0000256" key="2">
    <source>
        <dbReference type="ARBA" id="ARBA00023004"/>
    </source>
</evidence>
<dbReference type="InterPro" id="IPR009056">
    <property type="entry name" value="Cyt_c-like_dom"/>
</dbReference>
<feature type="domain" description="Thioredoxin" evidence="6">
    <location>
        <begin position="50"/>
        <end position="183"/>
    </location>
</feature>
<feature type="domain" description="Cytochrome c" evidence="5">
    <location>
        <begin position="71"/>
        <end position="183"/>
    </location>
</feature>
<sequence>MPVLTAAVVLVGTLCTLDLILTLGVIKRLRDHGTLLTKLADNAPGRPPVIEVGEEVGEFTAVTVDGDVLTRESLTGDTLVAFFSPNCAPCHEMVPKFAAYARAVAGGRGRVLAVVVGTTDRARGQVAELAPVARVVVENGDPVVAEAFKVRGFPTLLRVTQDRDGRQVIAGNRVDLDSPAVAA</sequence>
<evidence type="ECO:0000259" key="6">
    <source>
        <dbReference type="PROSITE" id="PS51352"/>
    </source>
</evidence>
<dbReference type="InterPro" id="IPR017937">
    <property type="entry name" value="Thioredoxin_CS"/>
</dbReference>
<dbReference type="GO" id="GO:0046872">
    <property type="term" value="F:metal ion binding"/>
    <property type="evidence" value="ECO:0007669"/>
    <property type="project" value="UniProtKB-KW"/>
</dbReference>
<evidence type="ECO:0000256" key="1">
    <source>
        <dbReference type="ARBA" id="ARBA00022723"/>
    </source>
</evidence>
<keyword evidence="4" id="KW-0812">Transmembrane</keyword>
<evidence type="ECO:0000313" key="7">
    <source>
        <dbReference type="EMBL" id="GHC74297.1"/>
    </source>
</evidence>